<name>A0A8X6N3C3_NEPPI</name>
<keyword evidence="3" id="KW-1185">Reference proteome</keyword>
<dbReference type="EMBL" id="BMAW01099754">
    <property type="protein sequence ID" value="GFS91553.1"/>
    <property type="molecule type" value="Genomic_DNA"/>
</dbReference>
<feature type="compositionally biased region" description="Basic and acidic residues" evidence="1">
    <location>
        <begin position="77"/>
        <end position="90"/>
    </location>
</feature>
<sequence length="259" mass="30258">MEQLNSPIMEETEEEMSSCSWKDGKSHPNVRAKERKVYTKKAWNKKGLLRKRHHTPLYRENDDLEPKRNRYSVTHPSETEDLKAHESGAEGTEKRIQMFIKLLTVKDRDAARFMWSNGNIEGERDMITYRFKLVLFGVNSTTFLLSITIKNYIEQFHSEQPTATSLLDICLYVNELIADEDSVQNALEVSRSTKQIVQKVRMTLRKWITNESKLMYRWKQEGFDTQQQHNSISYISNITKVSGIAWNTAEDCLTVEIQS</sequence>
<dbReference type="AlphaFoldDB" id="A0A8X6N3C3"/>
<gene>
    <name evidence="2" type="primary">AVEN_219350_1</name>
    <name evidence="2" type="ORF">NPIL_251171</name>
</gene>
<feature type="compositionally biased region" description="Basic and acidic residues" evidence="1">
    <location>
        <begin position="57"/>
        <end position="68"/>
    </location>
</feature>
<proteinExistence type="predicted"/>
<protein>
    <submittedName>
        <fullName evidence="2">Uncharacterized protein</fullName>
    </submittedName>
</protein>
<organism evidence="2 3">
    <name type="scientific">Nephila pilipes</name>
    <name type="common">Giant wood spider</name>
    <name type="synonym">Nephila maculata</name>
    <dbReference type="NCBI Taxonomy" id="299642"/>
    <lineage>
        <taxon>Eukaryota</taxon>
        <taxon>Metazoa</taxon>
        <taxon>Ecdysozoa</taxon>
        <taxon>Arthropoda</taxon>
        <taxon>Chelicerata</taxon>
        <taxon>Arachnida</taxon>
        <taxon>Araneae</taxon>
        <taxon>Araneomorphae</taxon>
        <taxon>Entelegynae</taxon>
        <taxon>Araneoidea</taxon>
        <taxon>Nephilidae</taxon>
        <taxon>Nephila</taxon>
    </lineage>
</organism>
<evidence type="ECO:0000256" key="1">
    <source>
        <dbReference type="SAM" id="MobiDB-lite"/>
    </source>
</evidence>
<feature type="compositionally biased region" description="Basic residues" evidence="1">
    <location>
        <begin position="38"/>
        <end position="56"/>
    </location>
</feature>
<dbReference type="OrthoDB" id="5867110at2759"/>
<feature type="compositionally biased region" description="Basic and acidic residues" evidence="1">
    <location>
        <begin position="22"/>
        <end position="37"/>
    </location>
</feature>
<evidence type="ECO:0000313" key="2">
    <source>
        <dbReference type="EMBL" id="GFS91553.1"/>
    </source>
</evidence>
<dbReference type="PANTHER" id="PTHR47331">
    <property type="entry name" value="PHD-TYPE DOMAIN-CONTAINING PROTEIN"/>
    <property type="match status" value="1"/>
</dbReference>
<dbReference type="Proteomes" id="UP000887013">
    <property type="component" value="Unassembled WGS sequence"/>
</dbReference>
<evidence type="ECO:0000313" key="3">
    <source>
        <dbReference type="Proteomes" id="UP000887013"/>
    </source>
</evidence>
<accession>A0A8X6N3C3</accession>
<reference evidence="2" key="1">
    <citation type="submission" date="2020-08" db="EMBL/GenBank/DDBJ databases">
        <title>Multicomponent nature underlies the extraordinary mechanical properties of spider dragline silk.</title>
        <authorList>
            <person name="Kono N."/>
            <person name="Nakamura H."/>
            <person name="Mori M."/>
            <person name="Yoshida Y."/>
            <person name="Ohtoshi R."/>
            <person name="Malay A.D."/>
            <person name="Moran D.A.P."/>
            <person name="Tomita M."/>
            <person name="Numata K."/>
            <person name="Arakawa K."/>
        </authorList>
    </citation>
    <scope>NUCLEOTIDE SEQUENCE</scope>
</reference>
<feature type="region of interest" description="Disordered" evidence="1">
    <location>
        <begin position="1"/>
        <end position="90"/>
    </location>
</feature>
<comment type="caution">
    <text evidence="2">The sequence shown here is derived from an EMBL/GenBank/DDBJ whole genome shotgun (WGS) entry which is preliminary data.</text>
</comment>
<dbReference type="PANTHER" id="PTHR47331:SF1">
    <property type="entry name" value="GAG-LIKE PROTEIN"/>
    <property type="match status" value="1"/>
</dbReference>